<dbReference type="PANTHER" id="PTHR30193:SF41">
    <property type="entry name" value="DIACETYLCHITOBIOSE UPTAKE SYSTEM PERMEASE PROTEIN NGCF"/>
    <property type="match status" value="1"/>
</dbReference>
<dbReference type="OrthoDB" id="9805974at2"/>
<keyword evidence="10" id="KW-1185">Reference proteome</keyword>
<dbReference type="Proteomes" id="UP000297907">
    <property type="component" value="Unassembled WGS sequence"/>
</dbReference>
<dbReference type="GO" id="GO:0055085">
    <property type="term" value="P:transmembrane transport"/>
    <property type="evidence" value="ECO:0007669"/>
    <property type="project" value="InterPro"/>
</dbReference>
<feature type="transmembrane region" description="Helical" evidence="7">
    <location>
        <begin position="96"/>
        <end position="116"/>
    </location>
</feature>
<dbReference type="EMBL" id="SOFL01000044">
    <property type="protein sequence ID" value="TFB99546.1"/>
    <property type="molecule type" value="Genomic_DNA"/>
</dbReference>
<dbReference type="InterPro" id="IPR000515">
    <property type="entry name" value="MetI-like"/>
</dbReference>
<dbReference type="Gene3D" id="1.10.3720.10">
    <property type="entry name" value="MetI-like"/>
    <property type="match status" value="1"/>
</dbReference>
<feature type="transmembrane region" description="Helical" evidence="7">
    <location>
        <begin position="229"/>
        <end position="249"/>
    </location>
</feature>
<dbReference type="InterPro" id="IPR035906">
    <property type="entry name" value="MetI-like_sf"/>
</dbReference>
<feature type="transmembrane region" description="Helical" evidence="7">
    <location>
        <begin position="128"/>
        <end position="147"/>
    </location>
</feature>
<evidence type="ECO:0000313" key="10">
    <source>
        <dbReference type="Proteomes" id="UP000297907"/>
    </source>
</evidence>
<accession>A0A4R8W2L0</accession>
<dbReference type="AlphaFoldDB" id="A0A4R8W2L0"/>
<keyword evidence="2 7" id="KW-0813">Transport</keyword>
<dbReference type="InterPro" id="IPR051393">
    <property type="entry name" value="ABC_transporter_permease"/>
</dbReference>
<proteinExistence type="inferred from homology"/>
<evidence type="ECO:0000256" key="1">
    <source>
        <dbReference type="ARBA" id="ARBA00004651"/>
    </source>
</evidence>
<dbReference type="PROSITE" id="PS50928">
    <property type="entry name" value="ABC_TM1"/>
    <property type="match status" value="1"/>
</dbReference>
<reference evidence="9 10" key="1">
    <citation type="submission" date="2019-03" db="EMBL/GenBank/DDBJ databases">
        <title>Genomics of glacier-inhabiting Cryobacterium strains.</title>
        <authorList>
            <person name="Liu Q."/>
            <person name="Xin Y.-H."/>
        </authorList>
    </citation>
    <scope>NUCLEOTIDE SEQUENCE [LARGE SCALE GENOMIC DNA]</scope>
    <source>
        <strain evidence="9 10">RHLS22-1</strain>
    </source>
</reference>
<evidence type="ECO:0000256" key="2">
    <source>
        <dbReference type="ARBA" id="ARBA00022448"/>
    </source>
</evidence>
<keyword evidence="3" id="KW-1003">Cell membrane</keyword>
<dbReference type="GO" id="GO:0005886">
    <property type="term" value="C:plasma membrane"/>
    <property type="evidence" value="ECO:0007669"/>
    <property type="project" value="UniProtKB-SubCell"/>
</dbReference>
<evidence type="ECO:0000313" key="9">
    <source>
        <dbReference type="EMBL" id="TFB99546.1"/>
    </source>
</evidence>
<evidence type="ECO:0000256" key="4">
    <source>
        <dbReference type="ARBA" id="ARBA00022692"/>
    </source>
</evidence>
<dbReference type="Pfam" id="PF00528">
    <property type="entry name" value="BPD_transp_1"/>
    <property type="match status" value="1"/>
</dbReference>
<comment type="caution">
    <text evidence="9">The sequence shown here is derived from an EMBL/GenBank/DDBJ whole genome shotgun (WGS) entry which is preliminary data.</text>
</comment>
<keyword evidence="5 7" id="KW-1133">Transmembrane helix</keyword>
<comment type="similarity">
    <text evidence="7">Belongs to the binding-protein-dependent transport system permease family.</text>
</comment>
<keyword evidence="6 7" id="KW-0472">Membrane</keyword>
<dbReference type="SUPFAM" id="SSF160964">
    <property type="entry name" value="MalF N-terminal region-like"/>
    <property type="match status" value="1"/>
</dbReference>
<evidence type="ECO:0000256" key="5">
    <source>
        <dbReference type="ARBA" id="ARBA00022989"/>
    </source>
</evidence>
<comment type="subcellular location">
    <subcellularLocation>
        <location evidence="1 7">Cell membrane</location>
        <topology evidence="1 7">Multi-pass membrane protein</topology>
    </subcellularLocation>
</comment>
<dbReference type="RefSeq" id="WP_134454423.1">
    <property type="nucleotide sequence ID" value="NZ_SOFL01000044.1"/>
</dbReference>
<evidence type="ECO:0000256" key="7">
    <source>
        <dbReference type="RuleBase" id="RU363032"/>
    </source>
</evidence>
<dbReference type="CDD" id="cd06261">
    <property type="entry name" value="TM_PBP2"/>
    <property type="match status" value="1"/>
</dbReference>
<evidence type="ECO:0000259" key="8">
    <source>
        <dbReference type="PROSITE" id="PS50928"/>
    </source>
</evidence>
<feature type="transmembrane region" description="Helical" evidence="7">
    <location>
        <begin position="281"/>
        <end position="301"/>
    </location>
</feature>
<feature type="transmembrane region" description="Helical" evidence="7">
    <location>
        <begin position="31"/>
        <end position="51"/>
    </location>
</feature>
<protein>
    <submittedName>
        <fullName evidence="9">Sugar ABC transporter permease</fullName>
    </submittedName>
</protein>
<gene>
    <name evidence="9" type="ORF">E3O42_13400</name>
</gene>
<dbReference type="PANTHER" id="PTHR30193">
    <property type="entry name" value="ABC TRANSPORTER PERMEASE PROTEIN"/>
    <property type="match status" value="1"/>
</dbReference>
<sequence>MTAPAIDRRPARSSARTPTKKNLFGLKRREAIAAWLFVAPALVGFIAFYLWPAISGLYYSFTDFDLLTAPEFIGVANYTRLLSDPLFWNALGTTSWYVLINIGLQTVLALGIAVLMQRLTQSMVVRGVVMLPYLIANVIAALVWFYMFDFQFGIINEIIAGIGLDRVAFFGESEWAIPTVAFINVWRHMGYTALLIFAGLQAIPKDVYEAGAIDGGSELRMFRSITLPLLRPVLAMVLVVTVTGSFQIFDTIAVTTQGGPVNATRVINYYIFDMAFNRFDFGYGSAMALALFVLLAVFTFVQLRLTRANKSDLG</sequence>
<feature type="transmembrane region" description="Helical" evidence="7">
    <location>
        <begin position="175"/>
        <end position="198"/>
    </location>
</feature>
<evidence type="ECO:0000256" key="3">
    <source>
        <dbReference type="ARBA" id="ARBA00022475"/>
    </source>
</evidence>
<dbReference type="SUPFAM" id="SSF161098">
    <property type="entry name" value="MetI-like"/>
    <property type="match status" value="1"/>
</dbReference>
<evidence type="ECO:0000256" key="6">
    <source>
        <dbReference type="ARBA" id="ARBA00023136"/>
    </source>
</evidence>
<name>A0A4R8W2L0_9MICO</name>
<organism evidence="9 10">
    <name type="scientific">Cryobacterium adonitolivorans</name>
    <dbReference type="NCBI Taxonomy" id="1259189"/>
    <lineage>
        <taxon>Bacteria</taxon>
        <taxon>Bacillati</taxon>
        <taxon>Actinomycetota</taxon>
        <taxon>Actinomycetes</taxon>
        <taxon>Micrococcales</taxon>
        <taxon>Microbacteriaceae</taxon>
        <taxon>Cryobacterium</taxon>
    </lineage>
</organism>
<keyword evidence="4 7" id="KW-0812">Transmembrane</keyword>
<feature type="domain" description="ABC transmembrane type-1" evidence="8">
    <location>
        <begin position="91"/>
        <end position="304"/>
    </location>
</feature>